<proteinExistence type="predicted"/>
<evidence type="ECO:0000256" key="10">
    <source>
        <dbReference type="PIRSR" id="PIRSR601233-2"/>
    </source>
</evidence>
<dbReference type="GO" id="GO:0006396">
    <property type="term" value="P:RNA processing"/>
    <property type="evidence" value="ECO:0007669"/>
    <property type="project" value="InterPro"/>
</dbReference>
<dbReference type="Gene3D" id="3.90.1860.10">
    <property type="entry name" value="tRNA-splicing ligase RtcB"/>
    <property type="match status" value="1"/>
</dbReference>
<keyword evidence="2" id="KW-0436">Ligase</keyword>
<dbReference type="GO" id="GO:0006281">
    <property type="term" value="P:DNA repair"/>
    <property type="evidence" value="ECO:0007669"/>
    <property type="project" value="TreeGrafter"/>
</dbReference>
<dbReference type="SUPFAM" id="SSF103365">
    <property type="entry name" value="Hypothetical protein PH1602"/>
    <property type="match status" value="1"/>
</dbReference>
<feature type="binding site" evidence="11">
    <location>
        <position position="162"/>
    </location>
    <ligand>
        <name>Mn(2+)</name>
        <dbReference type="ChEBI" id="CHEBI:29035"/>
        <label>2</label>
    </ligand>
</feature>
<evidence type="ECO:0000256" key="3">
    <source>
        <dbReference type="ARBA" id="ARBA00022723"/>
    </source>
</evidence>
<dbReference type="Proteomes" id="UP000824007">
    <property type="component" value="Unassembled WGS sequence"/>
</dbReference>
<keyword evidence="4 10" id="KW-0547">Nucleotide-binding</keyword>
<reference evidence="12" key="2">
    <citation type="submission" date="2021-04" db="EMBL/GenBank/DDBJ databases">
        <authorList>
            <person name="Gilroy R."/>
        </authorList>
    </citation>
    <scope>NUCLEOTIDE SEQUENCE</scope>
    <source>
        <strain evidence="12">ChiSxjej3B15-24422</strain>
    </source>
</reference>
<protein>
    <recommendedName>
        <fullName evidence="1">3'-phosphate/5'-hydroxy nucleic acid ligase</fullName>
        <ecNumber evidence="1">6.5.1.8</ecNumber>
    </recommendedName>
</protein>
<evidence type="ECO:0000256" key="11">
    <source>
        <dbReference type="PIRSR" id="PIRSR601233-3"/>
    </source>
</evidence>
<feature type="active site" description="GMP-histidine intermediate" evidence="9">
    <location>
        <position position="326"/>
    </location>
</feature>
<dbReference type="PANTHER" id="PTHR43749:SF2">
    <property type="entry name" value="RNA-SPLICING LIGASE RTCB"/>
    <property type="match status" value="1"/>
</dbReference>
<dbReference type="GO" id="GO:0030145">
    <property type="term" value="F:manganese ion binding"/>
    <property type="evidence" value="ECO:0007669"/>
    <property type="project" value="TreeGrafter"/>
</dbReference>
<dbReference type="Pfam" id="PF01139">
    <property type="entry name" value="RtcB"/>
    <property type="match status" value="2"/>
</dbReference>
<evidence type="ECO:0000256" key="1">
    <source>
        <dbReference type="ARBA" id="ARBA00012726"/>
    </source>
</evidence>
<keyword evidence="3 11" id="KW-0479">Metal-binding</keyword>
<feature type="binding site" evidence="10">
    <location>
        <position position="309"/>
    </location>
    <ligand>
        <name>GMP</name>
        <dbReference type="ChEBI" id="CHEBI:58115"/>
    </ligand>
</feature>
<accession>A0A9D1YP28</accession>
<evidence type="ECO:0000256" key="2">
    <source>
        <dbReference type="ARBA" id="ARBA00022598"/>
    </source>
</evidence>
<dbReference type="AlphaFoldDB" id="A0A9D1YP28"/>
<evidence type="ECO:0000256" key="8">
    <source>
        <dbReference type="ARBA" id="ARBA00047746"/>
    </source>
</evidence>
<comment type="caution">
    <text evidence="12">The sequence shown here is derived from an EMBL/GenBank/DDBJ whole genome shotgun (WGS) entry which is preliminary data.</text>
</comment>
<name>A0A9D1YP28_9FIRM</name>
<keyword evidence="6 10" id="KW-0342">GTP-binding</keyword>
<evidence type="ECO:0000256" key="7">
    <source>
        <dbReference type="ARBA" id="ARBA00023211"/>
    </source>
</evidence>
<feature type="binding site" evidence="10">
    <location>
        <begin position="326"/>
        <end position="329"/>
    </location>
    <ligand>
        <name>GMP</name>
        <dbReference type="ChEBI" id="CHEBI:58115"/>
    </ligand>
</feature>
<evidence type="ECO:0000313" key="13">
    <source>
        <dbReference type="Proteomes" id="UP000824007"/>
    </source>
</evidence>
<dbReference type="EMBL" id="DXDD01000088">
    <property type="protein sequence ID" value="HIY60390.1"/>
    <property type="molecule type" value="Genomic_DNA"/>
</dbReference>
<feature type="binding site" evidence="11">
    <location>
        <position position="72"/>
    </location>
    <ligand>
        <name>Mn(2+)</name>
        <dbReference type="ChEBI" id="CHEBI:29035"/>
        <label>1</label>
    </ligand>
</feature>
<feature type="binding site" evidence="10">
    <location>
        <begin position="144"/>
        <end position="148"/>
    </location>
    <ligand>
        <name>GMP</name>
        <dbReference type="ChEBI" id="CHEBI:58115"/>
    </ligand>
</feature>
<evidence type="ECO:0000256" key="6">
    <source>
        <dbReference type="ARBA" id="ARBA00023134"/>
    </source>
</evidence>
<dbReference type="GO" id="GO:0005525">
    <property type="term" value="F:GTP binding"/>
    <property type="evidence" value="ECO:0007669"/>
    <property type="project" value="UniProtKB-KW"/>
</dbReference>
<evidence type="ECO:0000313" key="12">
    <source>
        <dbReference type="EMBL" id="HIY60390.1"/>
    </source>
</evidence>
<dbReference type="EC" id="6.5.1.8" evidence="1"/>
<evidence type="ECO:0000256" key="9">
    <source>
        <dbReference type="PIRSR" id="PIRSR601233-1"/>
    </source>
</evidence>
<feature type="binding site" evidence="11">
    <location>
        <position position="145"/>
    </location>
    <ligand>
        <name>Mn(2+)</name>
        <dbReference type="ChEBI" id="CHEBI:29035"/>
        <label>1</label>
    </ligand>
</feature>
<dbReference type="InterPro" id="IPR036025">
    <property type="entry name" value="RtcB-like_sf"/>
</dbReference>
<sequence length="402" mass="44855">MIEIRGKYNEARIFTDVADSASIAQVQQLCDQEFAAGSRIRLMPDIHAGAGCTIGTTMTITDKVVPNLVGVDIGCGMETIRIREKRLELQKLDRLIREKIPSGFSIREKAHRYFSQINLNELCCARYADLLRAEKSIGTLGGGNHFIEADRDDEGNLYIVVHSGSRHLGVEVAGYYQEAGYRMLNRADDASAEALIARMKAEGRRKEIQKELKKLKNQKRTSIPKALAYVSGELFEQYIHDMKIVQHFAMLNRQAMMDEIVGGMKLHVEEQFATIHNYIDTDAMILRKGAVSARAGERLLIPINMRDGSLLCVGRGNEDWNCSAPHGAGRLMSRADARQSFTVSEFKKQMAGIYTTSVSRATLDECPMAYKGMQDILDNIGPTAEVVKIIRPIYNFKAGDGD</sequence>
<comment type="cofactor">
    <cofactor evidence="11">
        <name>Mn(2+)</name>
        <dbReference type="ChEBI" id="CHEBI:29035"/>
    </cofactor>
    <text evidence="11">Binds 2 manganese ions per subunit.</text>
</comment>
<dbReference type="InterPro" id="IPR001233">
    <property type="entry name" value="RtcB"/>
</dbReference>
<evidence type="ECO:0000256" key="4">
    <source>
        <dbReference type="ARBA" id="ARBA00022741"/>
    </source>
</evidence>
<dbReference type="PANTHER" id="PTHR43749">
    <property type="entry name" value="RNA-SPLICING LIGASE RTCB"/>
    <property type="match status" value="1"/>
</dbReference>
<organism evidence="12 13">
    <name type="scientific">Candidatus Eisenbergiella pullistercoris</name>
    <dbReference type="NCBI Taxonomy" id="2838555"/>
    <lineage>
        <taxon>Bacteria</taxon>
        <taxon>Bacillati</taxon>
        <taxon>Bacillota</taxon>
        <taxon>Clostridia</taxon>
        <taxon>Lachnospirales</taxon>
        <taxon>Lachnospiraceae</taxon>
        <taxon>Eisenbergiella</taxon>
    </lineage>
</organism>
<reference evidence="12" key="1">
    <citation type="journal article" date="2021" name="PeerJ">
        <title>Extensive microbial diversity within the chicken gut microbiome revealed by metagenomics and culture.</title>
        <authorList>
            <person name="Gilroy R."/>
            <person name="Ravi A."/>
            <person name="Getino M."/>
            <person name="Pursley I."/>
            <person name="Horton D.L."/>
            <person name="Alikhan N.F."/>
            <person name="Baker D."/>
            <person name="Gharbi K."/>
            <person name="Hall N."/>
            <person name="Watson M."/>
            <person name="Adriaenssens E.M."/>
            <person name="Foster-Nyarko E."/>
            <person name="Jarju S."/>
            <person name="Secka A."/>
            <person name="Antonio M."/>
            <person name="Oren A."/>
            <person name="Chaudhuri R.R."/>
            <person name="La Ragione R."/>
            <person name="Hildebrand F."/>
            <person name="Pallen M.J."/>
        </authorList>
    </citation>
    <scope>NUCLEOTIDE SEQUENCE</scope>
    <source>
        <strain evidence="12">ChiSxjej3B15-24422</strain>
    </source>
</reference>
<feature type="binding site" evidence="10">
    <location>
        <begin position="302"/>
        <end position="305"/>
    </location>
    <ligand>
        <name>GMP</name>
        <dbReference type="ChEBI" id="CHEBI:58115"/>
    </ligand>
</feature>
<keyword evidence="7 11" id="KW-0464">Manganese</keyword>
<evidence type="ECO:0000256" key="5">
    <source>
        <dbReference type="ARBA" id="ARBA00022800"/>
    </source>
</evidence>
<comment type="catalytic activity">
    <reaction evidence="8">
        <text>a 3'-end 3'-phospho-ribonucleotide-RNA + a 5'-end dephospho-ribonucleoside-RNA + GTP = a ribonucleotidyl-ribonucleotide-RNA + GMP + diphosphate</text>
        <dbReference type="Rhea" id="RHEA:68076"/>
        <dbReference type="Rhea" id="RHEA-COMP:10463"/>
        <dbReference type="Rhea" id="RHEA-COMP:13936"/>
        <dbReference type="Rhea" id="RHEA-COMP:17355"/>
        <dbReference type="ChEBI" id="CHEBI:33019"/>
        <dbReference type="ChEBI" id="CHEBI:37565"/>
        <dbReference type="ChEBI" id="CHEBI:58115"/>
        <dbReference type="ChEBI" id="CHEBI:83062"/>
        <dbReference type="ChEBI" id="CHEBI:138284"/>
        <dbReference type="ChEBI" id="CHEBI:173118"/>
        <dbReference type="EC" id="6.5.1.8"/>
    </reaction>
</comment>
<dbReference type="GO" id="GO:0170057">
    <property type="term" value="F:RNA ligase (GTP) activity"/>
    <property type="evidence" value="ECO:0007669"/>
    <property type="project" value="UniProtKB-EC"/>
</dbReference>
<dbReference type="InterPro" id="IPR052915">
    <property type="entry name" value="RtcB-like"/>
</dbReference>
<dbReference type="GO" id="GO:0042245">
    <property type="term" value="P:RNA repair"/>
    <property type="evidence" value="ECO:0007669"/>
    <property type="project" value="UniProtKB-KW"/>
</dbReference>
<gene>
    <name evidence="12" type="ORF">H9831_06910</name>
</gene>
<keyword evidence="5" id="KW-0692">RNA repair</keyword>
<dbReference type="GO" id="GO:0003909">
    <property type="term" value="F:DNA ligase activity"/>
    <property type="evidence" value="ECO:0007669"/>
    <property type="project" value="TreeGrafter"/>
</dbReference>